<reference evidence="1" key="4">
    <citation type="submission" date="2019-03" db="UniProtKB">
        <authorList>
            <consortium name="EnsemblPlants"/>
        </authorList>
    </citation>
    <scope>IDENTIFICATION</scope>
</reference>
<dbReference type="AlphaFoldDB" id="A0A452ZQ01"/>
<reference evidence="2" key="2">
    <citation type="journal article" date="2017" name="Nat. Plants">
        <title>The Aegilops tauschii genome reveals multiple impacts of transposons.</title>
        <authorList>
            <person name="Zhao G."/>
            <person name="Zou C."/>
            <person name="Li K."/>
            <person name="Wang K."/>
            <person name="Li T."/>
            <person name="Gao L."/>
            <person name="Zhang X."/>
            <person name="Wang H."/>
            <person name="Yang Z."/>
            <person name="Liu X."/>
            <person name="Jiang W."/>
            <person name="Mao L."/>
            <person name="Kong X."/>
            <person name="Jiao Y."/>
            <person name="Jia J."/>
        </authorList>
    </citation>
    <scope>NUCLEOTIDE SEQUENCE [LARGE SCALE GENOMIC DNA]</scope>
    <source>
        <strain evidence="2">cv. AL8/78</strain>
    </source>
</reference>
<protein>
    <submittedName>
        <fullName evidence="1">Uncharacterized protein</fullName>
    </submittedName>
</protein>
<dbReference type="EnsemblPlants" id="AET1Gv20877500.1">
    <property type="protein sequence ID" value="AET1Gv20877500.1"/>
    <property type="gene ID" value="AET1Gv20877500"/>
</dbReference>
<dbReference type="Gramene" id="AET1Gv20877500.1">
    <property type="protein sequence ID" value="AET1Gv20877500.1"/>
    <property type="gene ID" value="AET1Gv20877500"/>
</dbReference>
<evidence type="ECO:0000313" key="2">
    <source>
        <dbReference type="Proteomes" id="UP000015105"/>
    </source>
</evidence>
<evidence type="ECO:0000313" key="1">
    <source>
        <dbReference type="EnsemblPlants" id="AET1Gv20877500.1"/>
    </source>
</evidence>
<name>A0A452ZQ01_AEGTS</name>
<dbReference type="Proteomes" id="UP000015105">
    <property type="component" value="Chromosome 1D"/>
</dbReference>
<organism evidence="1 2">
    <name type="scientific">Aegilops tauschii subsp. strangulata</name>
    <name type="common">Goatgrass</name>
    <dbReference type="NCBI Taxonomy" id="200361"/>
    <lineage>
        <taxon>Eukaryota</taxon>
        <taxon>Viridiplantae</taxon>
        <taxon>Streptophyta</taxon>
        <taxon>Embryophyta</taxon>
        <taxon>Tracheophyta</taxon>
        <taxon>Spermatophyta</taxon>
        <taxon>Magnoliopsida</taxon>
        <taxon>Liliopsida</taxon>
        <taxon>Poales</taxon>
        <taxon>Poaceae</taxon>
        <taxon>BOP clade</taxon>
        <taxon>Pooideae</taxon>
        <taxon>Triticodae</taxon>
        <taxon>Triticeae</taxon>
        <taxon>Triticinae</taxon>
        <taxon>Aegilops</taxon>
    </lineage>
</organism>
<reference evidence="2" key="1">
    <citation type="journal article" date="2014" name="Science">
        <title>Ancient hybridizations among the ancestral genomes of bread wheat.</title>
        <authorList>
            <consortium name="International Wheat Genome Sequencing Consortium,"/>
            <person name="Marcussen T."/>
            <person name="Sandve S.R."/>
            <person name="Heier L."/>
            <person name="Spannagl M."/>
            <person name="Pfeifer M."/>
            <person name="Jakobsen K.S."/>
            <person name="Wulff B.B."/>
            <person name="Steuernagel B."/>
            <person name="Mayer K.F."/>
            <person name="Olsen O.A."/>
        </authorList>
    </citation>
    <scope>NUCLEOTIDE SEQUENCE [LARGE SCALE GENOMIC DNA]</scope>
    <source>
        <strain evidence="2">cv. AL8/78</strain>
    </source>
</reference>
<sequence length="70" mass="7913">HISGTNSRVNCCNFHSILVHPDNKQGQGKQQRDAAIFQTRGPRTLLVLYQTTTIRWWPSRRSHRGCGPGA</sequence>
<accession>A0A452ZQ01</accession>
<reference evidence="1" key="3">
    <citation type="journal article" date="2017" name="Nature">
        <title>Genome sequence of the progenitor of the wheat D genome Aegilops tauschii.</title>
        <authorList>
            <person name="Luo M.C."/>
            <person name="Gu Y.Q."/>
            <person name="Puiu D."/>
            <person name="Wang H."/>
            <person name="Twardziok S.O."/>
            <person name="Deal K.R."/>
            <person name="Huo N."/>
            <person name="Zhu T."/>
            <person name="Wang L."/>
            <person name="Wang Y."/>
            <person name="McGuire P.E."/>
            <person name="Liu S."/>
            <person name="Long H."/>
            <person name="Ramasamy R.K."/>
            <person name="Rodriguez J.C."/>
            <person name="Van S.L."/>
            <person name="Yuan L."/>
            <person name="Wang Z."/>
            <person name="Xia Z."/>
            <person name="Xiao L."/>
            <person name="Anderson O.D."/>
            <person name="Ouyang S."/>
            <person name="Liang Y."/>
            <person name="Zimin A.V."/>
            <person name="Pertea G."/>
            <person name="Qi P."/>
            <person name="Bennetzen J.L."/>
            <person name="Dai X."/>
            <person name="Dawson M.W."/>
            <person name="Muller H.G."/>
            <person name="Kugler K."/>
            <person name="Rivarola-Duarte L."/>
            <person name="Spannagl M."/>
            <person name="Mayer K.F.X."/>
            <person name="Lu F.H."/>
            <person name="Bevan M.W."/>
            <person name="Leroy P."/>
            <person name="Li P."/>
            <person name="You F.M."/>
            <person name="Sun Q."/>
            <person name="Liu Z."/>
            <person name="Lyons E."/>
            <person name="Wicker T."/>
            <person name="Salzberg S.L."/>
            <person name="Devos K.M."/>
            <person name="Dvorak J."/>
        </authorList>
    </citation>
    <scope>NUCLEOTIDE SEQUENCE [LARGE SCALE GENOMIC DNA]</scope>
    <source>
        <strain evidence="1">cv. AL8/78</strain>
    </source>
</reference>
<reference evidence="1" key="5">
    <citation type="journal article" date="2021" name="G3 (Bethesda)">
        <title>Aegilops tauschii genome assembly Aet v5.0 features greater sequence contiguity and improved annotation.</title>
        <authorList>
            <person name="Wang L."/>
            <person name="Zhu T."/>
            <person name="Rodriguez J.C."/>
            <person name="Deal K.R."/>
            <person name="Dubcovsky J."/>
            <person name="McGuire P.E."/>
            <person name="Lux T."/>
            <person name="Spannagl M."/>
            <person name="Mayer K.F.X."/>
            <person name="Baldrich P."/>
            <person name="Meyers B.C."/>
            <person name="Huo N."/>
            <person name="Gu Y.Q."/>
            <person name="Zhou H."/>
            <person name="Devos K.M."/>
            <person name="Bennetzen J.L."/>
            <person name="Unver T."/>
            <person name="Budak H."/>
            <person name="Gulick P.J."/>
            <person name="Galiba G."/>
            <person name="Kalapos B."/>
            <person name="Nelson D.R."/>
            <person name="Li P."/>
            <person name="You F.M."/>
            <person name="Luo M.C."/>
            <person name="Dvorak J."/>
        </authorList>
    </citation>
    <scope>NUCLEOTIDE SEQUENCE [LARGE SCALE GENOMIC DNA]</scope>
    <source>
        <strain evidence="1">cv. AL8/78</strain>
    </source>
</reference>
<keyword evidence="2" id="KW-1185">Reference proteome</keyword>
<proteinExistence type="predicted"/>